<comment type="caution">
    <text evidence="1">The sequence shown here is derived from an EMBL/GenBank/DDBJ whole genome shotgun (WGS) entry which is preliminary data.</text>
</comment>
<name>A0A964US36_9ACTN</name>
<organism evidence="1 2">
    <name type="scientific">Streptomyces boluensis</name>
    <dbReference type="NCBI Taxonomy" id="1775135"/>
    <lineage>
        <taxon>Bacteria</taxon>
        <taxon>Bacillati</taxon>
        <taxon>Actinomycetota</taxon>
        <taxon>Actinomycetes</taxon>
        <taxon>Kitasatosporales</taxon>
        <taxon>Streptomycetaceae</taxon>
        <taxon>Streptomyces</taxon>
    </lineage>
</organism>
<dbReference type="Proteomes" id="UP000598297">
    <property type="component" value="Unassembled WGS sequence"/>
</dbReference>
<gene>
    <name evidence="1" type="ORF">GUY60_11185</name>
</gene>
<dbReference type="RefSeq" id="WP_161696477.1">
    <property type="nucleotide sequence ID" value="NZ_JAAAHS010000062.1"/>
</dbReference>
<proteinExistence type="predicted"/>
<evidence type="ECO:0000313" key="1">
    <source>
        <dbReference type="EMBL" id="NBE51977.1"/>
    </source>
</evidence>
<sequence>MRADLVPYALPYEVQFLAEIGQALREHVQLGSAAAGAVGAAPRRGGFEHLVQPGHRAEVSGEDRGEQLLELLGRGVGETVSVGGRCADAWAGGRGADLSGSAACLRRG</sequence>
<dbReference type="EMBL" id="JAAAHS010000062">
    <property type="protein sequence ID" value="NBE51977.1"/>
    <property type="molecule type" value="Genomic_DNA"/>
</dbReference>
<protein>
    <submittedName>
        <fullName evidence="1">Uncharacterized protein</fullName>
    </submittedName>
</protein>
<dbReference type="AlphaFoldDB" id="A0A964US36"/>
<reference evidence="1" key="1">
    <citation type="submission" date="2020-01" db="EMBL/GenBank/DDBJ databases">
        <title>Whole-genome analyses of novel actinobacteria.</title>
        <authorList>
            <person name="Sahin N."/>
        </authorList>
    </citation>
    <scope>NUCLEOTIDE SEQUENCE</scope>
    <source>
        <strain evidence="1">YC537</strain>
    </source>
</reference>
<accession>A0A964US36</accession>
<evidence type="ECO:0000313" key="2">
    <source>
        <dbReference type="Proteomes" id="UP000598297"/>
    </source>
</evidence>
<keyword evidence="2" id="KW-1185">Reference proteome</keyword>